<dbReference type="GO" id="GO:0005634">
    <property type="term" value="C:nucleus"/>
    <property type="evidence" value="ECO:0007669"/>
    <property type="project" value="InterPro"/>
</dbReference>
<dbReference type="OrthoDB" id="338816at2759"/>
<dbReference type="InterPro" id="IPR009349">
    <property type="entry name" value="TRIP4/RQT4_C2HC5_Znf"/>
</dbReference>
<gene>
    <name evidence="3" type="ORF">AW171_hschr21180</name>
</gene>
<sequence>MTKEQAIEFALRNVPDILPLDSSSIKDMCNNILSQAGENTELIAQEFLNILGHSDLSFDFIFKFNELLSQAAAVASSANVKRSSPLAKTDDMIKNEEKVAVQPTPAKIRHTRPSEELLKPASHSVVDKPKKQDIKLQSLGEIDEVLKTLEVQASHNTNPAAYLCNCQARIHPLFEMAPNCLSCGKIICFKEGLHLDSCTFCGTELLSPEERKELVALLQSERENLLPKRQESSQGTKKKSNVFKLSNAKGANMFNEQQKIFDYVERAKEREEKRKQVLQMDNDVANTKQAAGGGQEIDEELAAAQQRLETLLNFQDTGAERMTIIDNASDFSMSNDNNLWGSAYEKALMLKRQQRNLKKWEKLEKQRNGRSDKVLLDLTIGSDGKAHFKQVNVENRSFRSDRGSDNETDDEDLDMNGFISEEELNDRTELKELKKRIAAEKASKAAMLSSKVWDYDKDKQQFEKPKYIPSQDVPHDDDSGKNATTTDFSSRIQVNKGTVDIEEIIAGL</sequence>
<feature type="compositionally biased region" description="Basic and acidic residues" evidence="1">
    <location>
        <begin position="396"/>
        <end position="405"/>
    </location>
</feature>
<dbReference type="PROSITE" id="PS00018">
    <property type="entry name" value="EF_HAND_1"/>
    <property type="match status" value="1"/>
</dbReference>
<proteinExistence type="predicted"/>
<dbReference type="EMBL" id="CP014242">
    <property type="protein sequence ID" value="AMD19353.1"/>
    <property type="molecule type" value="Genomic_DNA"/>
</dbReference>
<dbReference type="Proteomes" id="UP000243052">
    <property type="component" value="Chromosome ii"/>
</dbReference>
<evidence type="ECO:0000313" key="3">
    <source>
        <dbReference type="EMBL" id="AMD19353.1"/>
    </source>
</evidence>
<feature type="compositionally biased region" description="Polar residues" evidence="1">
    <location>
        <begin position="481"/>
        <end position="491"/>
    </location>
</feature>
<dbReference type="GeneID" id="28721640"/>
<feature type="domain" description="TRIP4/RQT4 C2HC5-type zinc finger" evidence="2">
    <location>
        <begin position="162"/>
        <end position="215"/>
    </location>
</feature>
<protein>
    <submittedName>
        <fullName evidence="3">HBR452Cp</fullName>
    </submittedName>
</protein>
<feature type="region of interest" description="Disordered" evidence="1">
    <location>
        <begin position="463"/>
        <end position="491"/>
    </location>
</feature>
<evidence type="ECO:0000259" key="2">
    <source>
        <dbReference type="Pfam" id="PF06221"/>
    </source>
</evidence>
<dbReference type="PANTHER" id="PTHR12963">
    <property type="entry name" value="THYROID RECEPTOR INTERACTING PROTEIN RELATED"/>
    <property type="match status" value="1"/>
</dbReference>
<dbReference type="GO" id="GO:0180022">
    <property type="term" value="C:RQC-trigger complex"/>
    <property type="evidence" value="ECO:0007669"/>
    <property type="project" value="InterPro"/>
</dbReference>
<organism evidence="3 4">
    <name type="scientific">Eremothecium sinecaudum</name>
    <dbReference type="NCBI Taxonomy" id="45286"/>
    <lineage>
        <taxon>Eukaryota</taxon>
        <taxon>Fungi</taxon>
        <taxon>Dikarya</taxon>
        <taxon>Ascomycota</taxon>
        <taxon>Saccharomycotina</taxon>
        <taxon>Saccharomycetes</taxon>
        <taxon>Saccharomycetales</taxon>
        <taxon>Saccharomycetaceae</taxon>
        <taxon>Eremothecium</taxon>
    </lineage>
</organism>
<dbReference type="GO" id="GO:0072344">
    <property type="term" value="P:rescue of stalled ribosome"/>
    <property type="evidence" value="ECO:0007669"/>
    <property type="project" value="InterPro"/>
</dbReference>
<accession>A0A109UXH7</accession>
<feature type="region of interest" description="Disordered" evidence="1">
    <location>
        <begin position="394"/>
        <end position="413"/>
    </location>
</feature>
<keyword evidence="4" id="KW-1185">Reference proteome</keyword>
<dbReference type="GO" id="GO:0008270">
    <property type="term" value="F:zinc ion binding"/>
    <property type="evidence" value="ECO:0007669"/>
    <property type="project" value="InterPro"/>
</dbReference>
<dbReference type="PANTHER" id="PTHR12963:SF4">
    <property type="entry name" value="ACTIVATING SIGNAL COINTEGRATOR 1"/>
    <property type="match status" value="1"/>
</dbReference>
<dbReference type="AlphaFoldDB" id="A0A109UXH7"/>
<dbReference type="RefSeq" id="XP_017986349.1">
    <property type="nucleotide sequence ID" value="XM_018130860.1"/>
</dbReference>
<dbReference type="STRING" id="45286.A0A109UXH7"/>
<name>A0A109UXH7_9SACH</name>
<reference evidence="3 4" key="1">
    <citation type="submission" date="2016-01" db="EMBL/GenBank/DDBJ databases">
        <title>Genome sequence of the yeast Holleya sinecauda.</title>
        <authorList>
            <person name="Dietrich F.S."/>
        </authorList>
    </citation>
    <scope>NUCLEOTIDE SEQUENCE [LARGE SCALE GENOMIC DNA]</scope>
    <source>
        <strain evidence="3 4">ATCC 58844</strain>
    </source>
</reference>
<dbReference type="GO" id="GO:0045893">
    <property type="term" value="P:positive regulation of DNA-templated transcription"/>
    <property type="evidence" value="ECO:0007669"/>
    <property type="project" value="TreeGrafter"/>
</dbReference>
<dbReference type="InterPro" id="IPR018247">
    <property type="entry name" value="EF_Hand_1_Ca_BS"/>
</dbReference>
<dbReference type="Pfam" id="PF06221">
    <property type="entry name" value="zf-C2HC5"/>
    <property type="match status" value="1"/>
</dbReference>
<evidence type="ECO:0000256" key="1">
    <source>
        <dbReference type="SAM" id="MobiDB-lite"/>
    </source>
</evidence>
<evidence type="ECO:0000313" key="4">
    <source>
        <dbReference type="Proteomes" id="UP000243052"/>
    </source>
</evidence>
<dbReference type="InterPro" id="IPR039128">
    <property type="entry name" value="TRIP4-like"/>
</dbReference>